<name>A0AAX2J5V3_KINKI</name>
<dbReference type="Pfam" id="PF01791">
    <property type="entry name" value="DeoC"/>
    <property type="match status" value="1"/>
</dbReference>
<dbReference type="PANTHER" id="PTHR10889:SF3">
    <property type="entry name" value="DEOXYRIBOSE-PHOSPHATE ALDOLASE"/>
    <property type="match status" value="1"/>
</dbReference>
<dbReference type="GeneID" id="93262729"/>
<dbReference type="InterPro" id="IPR002915">
    <property type="entry name" value="DeoC/FbaB/LacD_aldolase"/>
</dbReference>
<evidence type="ECO:0000256" key="3">
    <source>
        <dbReference type="ARBA" id="ARBA00012515"/>
    </source>
</evidence>
<evidence type="ECO:0000256" key="2">
    <source>
        <dbReference type="ARBA" id="ARBA00009473"/>
    </source>
</evidence>
<evidence type="ECO:0000256" key="7">
    <source>
        <dbReference type="NCBIfam" id="TIGR00126"/>
    </source>
</evidence>
<proteinExistence type="inferred from homology"/>
<dbReference type="EMBL" id="LS483426">
    <property type="protein sequence ID" value="SQH25250.1"/>
    <property type="molecule type" value="Genomic_DNA"/>
</dbReference>
<dbReference type="PIRSF" id="PIRSF001357">
    <property type="entry name" value="DeoC"/>
    <property type="match status" value="1"/>
</dbReference>
<evidence type="ECO:0000256" key="5">
    <source>
        <dbReference type="ARBA" id="ARBA00023270"/>
    </source>
</evidence>
<dbReference type="Gene3D" id="3.20.20.70">
    <property type="entry name" value="Aldolase class I"/>
    <property type="match status" value="1"/>
</dbReference>
<dbReference type="GO" id="GO:0016052">
    <property type="term" value="P:carbohydrate catabolic process"/>
    <property type="evidence" value="ECO:0007669"/>
    <property type="project" value="TreeGrafter"/>
</dbReference>
<evidence type="ECO:0000256" key="4">
    <source>
        <dbReference type="ARBA" id="ARBA00023239"/>
    </source>
</evidence>
<evidence type="ECO:0000313" key="9">
    <source>
        <dbReference type="Proteomes" id="UP000248598"/>
    </source>
</evidence>
<evidence type="ECO:0000256" key="1">
    <source>
        <dbReference type="ARBA" id="ARBA00004816"/>
    </source>
</evidence>
<keyword evidence="5" id="KW-0704">Schiff base</keyword>
<comment type="pathway">
    <text evidence="1">Carbohydrate degradation; 2-deoxy-D-ribose 1-phosphate degradation; D-glyceraldehyde 3-phosphate and acetaldehyde from 2-deoxy-alpha-D-ribose 1-phosphate: step 2/2.</text>
</comment>
<keyword evidence="4 8" id="KW-0456">Lyase</keyword>
<dbReference type="Proteomes" id="UP000248598">
    <property type="component" value="Chromosome 1"/>
</dbReference>
<dbReference type="InterPro" id="IPR011343">
    <property type="entry name" value="DeoC"/>
</dbReference>
<reference evidence="8 9" key="1">
    <citation type="submission" date="2018-06" db="EMBL/GenBank/DDBJ databases">
        <authorList>
            <consortium name="Pathogen Informatics"/>
            <person name="Doyle S."/>
        </authorList>
    </citation>
    <scope>NUCLEOTIDE SEQUENCE [LARGE SCALE GENOMIC DNA]</scope>
    <source>
        <strain evidence="8 9">NCTC10529</strain>
    </source>
</reference>
<protein>
    <recommendedName>
        <fullName evidence="3 7">Deoxyribose-phosphate aldolase</fullName>
        <ecNumber evidence="3 7">4.1.2.4</ecNumber>
    </recommendedName>
</protein>
<dbReference type="AlphaFoldDB" id="A0AAX2J5V3"/>
<dbReference type="NCBIfam" id="TIGR00126">
    <property type="entry name" value="deoC"/>
    <property type="match status" value="1"/>
</dbReference>
<accession>A0AAX2J5V3</accession>
<dbReference type="GO" id="GO:0005737">
    <property type="term" value="C:cytoplasm"/>
    <property type="evidence" value="ECO:0007669"/>
    <property type="project" value="InterPro"/>
</dbReference>
<comment type="similarity">
    <text evidence="2">Belongs to the DeoC/FbaB aldolase family. DeoC type 2 subfamily.</text>
</comment>
<evidence type="ECO:0000313" key="8">
    <source>
        <dbReference type="EMBL" id="SQH25250.1"/>
    </source>
</evidence>
<organism evidence="8 9">
    <name type="scientific">Kingella kingae</name>
    <dbReference type="NCBI Taxonomy" id="504"/>
    <lineage>
        <taxon>Bacteria</taxon>
        <taxon>Pseudomonadati</taxon>
        <taxon>Pseudomonadota</taxon>
        <taxon>Betaproteobacteria</taxon>
        <taxon>Neisseriales</taxon>
        <taxon>Neisseriaceae</taxon>
        <taxon>Kingella</taxon>
    </lineage>
</organism>
<dbReference type="GO" id="GO:0004139">
    <property type="term" value="F:deoxyribose-phosphate aldolase activity"/>
    <property type="evidence" value="ECO:0007669"/>
    <property type="project" value="UniProtKB-UniRule"/>
</dbReference>
<dbReference type="GO" id="GO:0009264">
    <property type="term" value="P:deoxyribonucleotide catabolic process"/>
    <property type="evidence" value="ECO:0007669"/>
    <property type="project" value="UniProtKB-UniRule"/>
</dbReference>
<evidence type="ECO:0000256" key="6">
    <source>
        <dbReference type="ARBA" id="ARBA00048791"/>
    </source>
</evidence>
<dbReference type="RefSeq" id="WP_003786978.1">
    <property type="nucleotide sequence ID" value="NZ_CP045141.1"/>
</dbReference>
<dbReference type="PANTHER" id="PTHR10889">
    <property type="entry name" value="DEOXYRIBOSE-PHOSPHATE ALDOLASE"/>
    <property type="match status" value="1"/>
</dbReference>
<dbReference type="InterPro" id="IPR013785">
    <property type="entry name" value="Aldolase_TIM"/>
</dbReference>
<sequence>MLTNQQIIGLIDLTTLNDTDTHEIVAVLCDKAQTAQGNVAAVCVYPQFVTTAKNKLPASIGLATVVNFPSGAEDESQVLAQTRQAIADGANEIDLVFPYHEFQAGNTAYAQSLTEQVAQICRDNQAKLKVILETGVLSADEIHGAAKIAIAAGADFLKTSTGKISVGATPEAAAILLAEIKASGKPVGIKLSGGVRELAAAQGYVQQGIDAFGESWVKAENFRIGASGLLDTLLK</sequence>
<dbReference type="EC" id="4.1.2.4" evidence="3 7"/>
<dbReference type="SMART" id="SM01133">
    <property type="entry name" value="DeoC"/>
    <property type="match status" value="1"/>
</dbReference>
<dbReference type="SUPFAM" id="SSF51569">
    <property type="entry name" value="Aldolase"/>
    <property type="match status" value="1"/>
</dbReference>
<gene>
    <name evidence="8" type="primary">deoC</name>
    <name evidence="8" type="ORF">NCTC10529_01446</name>
</gene>
<comment type="catalytic activity">
    <reaction evidence="6">
        <text>2-deoxy-D-ribose 5-phosphate = D-glyceraldehyde 3-phosphate + acetaldehyde</text>
        <dbReference type="Rhea" id="RHEA:12821"/>
        <dbReference type="ChEBI" id="CHEBI:15343"/>
        <dbReference type="ChEBI" id="CHEBI:59776"/>
        <dbReference type="ChEBI" id="CHEBI:62877"/>
        <dbReference type="EC" id="4.1.2.4"/>
    </reaction>
</comment>